<feature type="compositionally biased region" description="Pro residues" evidence="1">
    <location>
        <begin position="94"/>
        <end position="110"/>
    </location>
</feature>
<evidence type="ECO:0000256" key="2">
    <source>
        <dbReference type="SAM" id="SignalP"/>
    </source>
</evidence>
<reference evidence="3 4" key="1">
    <citation type="submission" date="2019-08" db="EMBL/GenBank/DDBJ databases">
        <authorList>
            <person name="Alioto T."/>
            <person name="Alioto T."/>
            <person name="Gomez Garrido J."/>
        </authorList>
    </citation>
    <scope>NUCLEOTIDE SEQUENCE [LARGE SCALE GENOMIC DNA]</scope>
</reference>
<feature type="compositionally biased region" description="Polar residues" evidence="1">
    <location>
        <begin position="434"/>
        <end position="479"/>
    </location>
</feature>
<feature type="compositionally biased region" description="Low complexity" evidence="1">
    <location>
        <begin position="399"/>
        <end position="408"/>
    </location>
</feature>
<dbReference type="AlphaFoldDB" id="A0A5E4N9S1"/>
<dbReference type="EMBL" id="CABPRJ010001894">
    <property type="protein sequence ID" value="VVC39177.1"/>
    <property type="molecule type" value="Genomic_DNA"/>
</dbReference>
<organism evidence="3 4">
    <name type="scientific">Cinara cedri</name>
    <dbReference type="NCBI Taxonomy" id="506608"/>
    <lineage>
        <taxon>Eukaryota</taxon>
        <taxon>Metazoa</taxon>
        <taxon>Ecdysozoa</taxon>
        <taxon>Arthropoda</taxon>
        <taxon>Hexapoda</taxon>
        <taxon>Insecta</taxon>
        <taxon>Pterygota</taxon>
        <taxon>Neoptera</taxon>
        <taxon>Paraneoptera</taxon>
        <taxon>Hemiptera</taxon>
        <taxon>Sternorrhyncha</taxon>
        <taxon>Aphidomorpha</taxon>
        <taxon>Aphidoidea</taxon>
        <taxon>Aphididae</taxon>
        <taxon>Lachninae</taxon>
        <taxon>Cinara</taxon>
    </lineage>
</organism>
<dbReference type="OrthoDB" id="6627855at2759"/>
<feature type="chain" id="PRO_5022966238" evidence="2">
    <location>
        <begin position="27"/>
        <end position="479"/>
    </location>
</feature>
<proteinExistence type="predicted"/>
<dbReference type="Proteomes" id="UP000325440">
    <property type="component" value="Unassembled WGS sequence"/>
</dbReference>
<evidence type="ECO:0000313" key="4">
    <source>
        <dbReference type="Proteomes" id="UP000325440"/>
    </source>
</evidence>
<sequence length="479" mass="52267">MIAATKSFALAPVALILVVATTTALAASVGQPLTVADADVEQTETVRSPRNITPKTKVACVFADVYKTGLKTLVCGDSSPPTVLAKSSNAAASPPAPAPPLQRSPQPPQPQATEQTNKPAAPQGRTFLNLDCLKKPDPVNVYVQPQQQIVPQQHYAQPQYAQPQYVHPQIHVETPQVHYVQPQIHVETPQLHYVQPQIHVEQPLVHYVQQSAPQVQYQPVVCQRPPCQPAEQFPTSYGGGGYYGRSVEYLDYLPAPMKSAETSELVQPAEDVLQQTAYAPAALYRDPEIQYGSGPAMAAVAYNDDMLAASRKGFGGSRMTQFPMMRPTPLFRPVFRTTDDELQYFDAPVPAPTVPITMMRMSDDQLYAPQQYGQYSYIIQPVPRQQKLFDGMTRTAEVQGQQQGQQQQTAPDYSVPESAASDQVAAAGQDVFKNAQQGSTENQQPAVDAQSNDSADPQTDVKSPSADQKKANGNKTLRN</sequence>
<keyword evidence="4" id="KW-1185">Reference proteome</keyword>
<name>A0A5E4N9S1_9HEMI</name>
<evidence type="ECO:0000256" key="1">
    <source>
        <dbReference type="SAM" id="MobiDB-lite"/>
    </source>
</evidence>
<keyword evidence="2" id="KW-0732">Signal</keyword>
<feature type="region of interest" description="Disordered" evidence="1">
    <location>
        <begin position="393"/>
        <end position="479"/>
    </location>
</feature>
<accession>A0A5E4N9S1</accession>
<evidence type="ECO:0000313" key="3">
    <source>
        <dbReference type="EMBL" id="VVC39177.1"/>
    </source>
</evidence>
<feature type="signal peptide" evidence="2">
    <location>
        <begin position="1"/>
        <end position="26"/>
    </location>
</feature>
<protein>
    <submittedName>
        <fullName evidence="3">Uncharacterized protein</fullName>
    </submittedName>
</protein>
<feature type="region of interest" description="Disordered" evidence="1">
    <location>
        <begin position="83"/>
        <end position="124"/>
    </location>
</feature>
<gene>
    <name evidence="3" type="ORF">CINCED_3A020838</name>
</gene>